<feature type="chain" id="PRO_5039273702" description="FMN-binding domain-containing protein" evidence="1">
    <location>
        <begin position="21"/>
        <end position="416"/>
    </location>
</feature>
<organism evidence="2 3">
    <name type="scientific">Natronincola peptidivorans</name>
    <dbReference type="NCBI Taxonomy" id="426128"/>
    <lineage>
        <taxon>Bacteria</taxon>
        <taxon>Bacillati</taxon>
        <taxon>Bacillota</taxon>
        <taxon>Clostridia</taxon>
        <taxon>Peptostreptococcales</taxon>
        <taxon>Natronincolaceae</taxon>
        <taxon>Natronincola</taxon>
    </lineage>
</organism>
<keyword evidence="3" id="KW-1185">Reference proteome</keyword>
<dbReference type="AlphaFoldDB" id="A0A1I0GDG9"/>
<protein>
    <recommendedName>
        <fullName evidence="4">FMN-binding domain-containing protein</fullName>
    </recommendedName>
</protein>
<keyword evidence="1" id="KW-0732">Signal</keyword>
<evidence type="ECO:0008006" key="4">
    <source>
        <dbReference type="Google" id="ProtNLM"/>
    </source>
</evidence>
<dbReference type="PROSITE" id="PS51257">
    <property type="entry name" value="PROKAR_LIPOPROTEIN"/>
    <property type="match status" value="1"/>
</dbReference>
<evidence type="ECO:0000313" key="2">
    <source>
        <dbReference type="EMBL" id="SET68874.1"/>
    </source>
</evidence>
<gene>
    <name evidence="2" type="ORF">SAMN05660297_03153</name>
</gene>
<dbReference type="Gene3D" id="3.90.1010.20">
    <property type="match status" value="1"/>
</dbReference>
<dbReference type="STRING" id="426128.SAMN05660297_03153"/>
<dbReference type="OrthoDB" id="9797709at2"/>
<feature type="signal peptide" evidence="1">
    <location>
        <begin position="1"/>
        <end position="20"/>
    </location>
</feature>
<sequence>MKKILLMTLVLILVSGVALTGCTATEEPVTAAEDVVEEPVAIEEDNESEDYENGRYRGIYGDGGEQQVSVQFDLEDNVISNVSFRHLYYSGTDYRKLEEGEALYPILQQHQQIIEYLEGKPLSAIYDLYTPGDFIEDIDSFSGASIRGSKIFSAIKDGLNRGLYTPAGNFSRAIEEYENGRYRGIYGDGGEQQVSIQFDVENNSISNVSFRHLYYSGTDYRKLEEGEALYPILQQHEQIIEYLEGKPLSAIFDLHTPGDFIEDIDSFTGATIRGNKVFSAIMDGLNRGLYSPAGDFSRNIGAYEDGRYRGIYEDGGEQQVSVQFDVENNSISNVSFRHLYYSGTDYRKLEEGEALYPILQQHEQIIEYLEGKPLSAIFDLHIPGDFIEDVDSFTGATIRGNKVISAIMDGLNRGLY</sequence>
<evidence type="ECO:0000256" key="1">
    <source>
        <dbReference type="SAM" id="SignalP"/>
    </source>
</evidence>
<dbReference type="RefSeq" id="WP_090446242.1">
    <property type="nucleotide sequence ID" value="NZ_FOHU01000020.1"/>
</dbReference>
<dbReference type="EMBL" id="FOHU01000020">
    <property type="protein sequence ID" value="SET68874.1"/>
    <property type="molecule type" value="Genomic_DNA"/>
</dbReference>
<evidence type="ECO:0000313" key="3">
    <source>
        <dbReference type="Proteomes" id="UP000199568"/>
    </source>
</evidence>
<proteinExistence type="predicted"/>
<dbReference type="Proteomes" id="UP000199568">
    <property type="component" value="Unassembled WGS sequence"/>
</dbReference>
<accession>A0A1I0GDG9</accession>
<reference evidence="2 3" key="1">
    <citation type="submission" date="2016-10" db="EMBL/GenBank/DDBJ databases">
        <authorList>
            <person name="de Groot N.N."/>
        </authorList>
    </citation>
    <scope>NUCLEOTIDE SEQUENCE [LARGE SCALE GENOMIC DNA]</scope>
    <source>
        <strain evidence="2 3">DSM 18979</strain>
    </source>
</reference>
<name>A0A1I0GDG9_9FIRM</name>